<evidence type="ECO:0000313" key="7">
    <source>
        <dbReference type="Proteomes" id="UP000645676"/>
    </source>
</evidence>
<proteinExistence type="inferred from homology"/>
<keyword evidence="3" id="KW-0238">DNA-binding</keyword>
<evidence type="ECO:0000256" key="3">
    <source>
        <dbReference type="ARBA" id="ARBA00023125"/>
    </source>
</evidence>
<feature type="domain" description="Type I restriction modification DNA specificity" evidence="5">
    <location>
        <begin position="231"/>
        <end position="403"/>
    </location>
</feature>
<dbReference type="GO" id="GO:0004519">
    <property type="term" value="F:endonuclease activity"/>
    <property type="evidence" value="ECO:0007669"/>
    <property type="project" value="UniProtKB-KW"/>
</dbReference>
<keyword evidence="6" id="KW-0255">Endonuclease</keyword>
<evidence type="ECO:0000256" key="2">
    <source>
        <dbReference type="ARBA" id="ARBA00022747"/>
    </source>
</evidence>
<dbReference type="CDD" id="cd17245">
    <property type="entry name" value="RMtype1_S_TteMORF1547P-TRD2-CR2_Aco12261I-TRD1-CR1_like"/>
    <property type="match status" value="1"/>
</dbReference>
<dbReference type="GO" id="GO:0003677">
    <property type="term" value="F:DNA binding"/>
    <property type="evidence" value="ECO:0007669"/>
    <property type="project" value="UniProtKB-KW"/>
</dbReference>
<dbReference type="Gene3D" id="1.10.287.1120">
    <property type="entry name" value="Bipartite methylase S protein"/>
    <property type="match status" value="1"/>
</dbReference>
<comment type="similarity">
    <text evidence="1">Belongs to the type-I restriction system S methylase family.</text>
</comment>
<organism evidence="6 7">
    <name type="scientific">Methanocaldococcus jannaschii</name>
    <dbReference type="NCBI Taxonomy" id="2190"/>
    <lineage>
        <taxon>Archaea</taxon>
        <taxon>Methanobacteriati</taxon>
        <taxon>Methanobacteriota</taxon>
        <taxon>Methanomada group</taxon>
        <taxon>Methanococci</taxon>
        <taxon>Methanococcales</taxon>
        <taxon>Methanocaldococcaceae</taxon>
        <taxon>Methanocaldococcus</taxon>
    </lineage>
</organism>
<accession>A0A832WHL3</accession>
<dbReference type="EMBL" id="DUJR01000005">
    <property type="protein sequence ID" value="HII59167.1"/>
    <property type="molecule type" value="Genomic_DNA"/>
</dbReference>
<sequence>MQFYKEENFKKTEIGEIPEDWEVRELKDILEVIRNGLTAKQNKDKIGYPITRIETISDSKIDITKLGYVEDIKQEDIAKYRLIIGDILFSHINSEEHIGKVAIYEGKPEFLLHGMNLLLLRPNKNKIEPYYLLYLLRHFKQKNIFKYIAKRAVNQSSINQTQLKHLKIPLPPLEEQKQIAKILSDFDNLIGTINKQIEVLNKAKKGMMKKLFTKGVFEHKSFKKSEIGEIPEDWEVVELGNEKYFKIIMGQSPPSSSYNKEGEGVPFLQGKAEFGNIYPNPVLYTNKPLKVVDDEDILISVRAPVGDVNIAPFKLCIGRGLAGIKSNKEKVDNFFVFYYLSYIKPKIEYLGGGAVFKAITKKDLESIKIPLPPLEEQKAIAKRLKAIDDLIEIKRKEKEQIEKAKKKIMNLLLTGKIRVKT</sequence>
<dbReference type="SUPFAM" id="SSF116734">
    <property type="entry name" value="DNA methylase specificity domain"/>
    <property type="match status" value="2"/>
</dbReference>
<feature type="coiled-coil region" evidence="4">
    <location>
        <begin position="384"/>
        <end position="414"/>
    </location>
</feature>
<reference evidence="6" key="1">
    <citation type="journal article" date="2020" name="bioRxiv">
        <title>A rank-normalized archaeal taxonomy based on genome phylogeny resolves widespread incomplete and uneven classifications.</title>
        <authorList>
            <person name="Rinke C."/>
            <person name="Chuvochina M."/>
            <person name="Mussig A.J."/>
            <person name="Chaumeil P.-A."/>
            <person name="Waite D.W."/>
            <person name="Whitman W.B."/>
            <person name="Parks D.H."/>
            <person name="Hugenholtz P."/>
        </authorList>
    </citation>
    <scope>NUCLEOTIDE SEQUENCE</scope>
    <source>
        <strain evidence="6">UBA8849</strain>
    </source>
</reference>
<dbReference type="GO" id="GO:0009307">
    <property type="term" value="P:DNA restriction-modification system"/>
    <property type="evidence" value="ECO:0007669"/>
    <property type="project" value="UniProtKB-KW"/>
</dbReference>
<protein>
    <submittedName>
        <fullName evidence="6">Restriction endonuclease subunit S</fullName>
    </submittedName>
</protein>
<dbReference type="InterPro" id="IPR044946">
    <property type="entry name" value="Restrct_endonuc_typeI_TRD_sf"/>
</dbReference>
<keyword evidence="6" id="KW-0540">Nuclease</keyword>
<dbReference type="Pfam" id="PF01420">
    <property type="entry name" value="Methylase_S"/>
    <property type="match status" value="2"/>
</dbReference>
<evidence type="ECO:0000313" key="6">
    <source>
        <dbReference type="EMBL" id="HII59167.1"/>
    </source>
</evidence>
<feature type="domain" description="Type I restriction modification DNA specificity" evidence="5">
    <location>
        <begin position="18"/>
        <end position="198"/>
    </location>
</feature>
<gene>
    <name evidence="6" type="ORF">HA335_01080</name>
</gene>
<dbReference type="Gene3D" id="3.90.220.20">
    <property type="entry name" value="DNA methylase specificity domains"/>
    <property type="match status" value="2"/>
</dbReference>
<evidence type="ECO:0000256" key="1">
    <source>
        <dbReference type="ARBA" id="ARBA00010923"/>
    </source>
</evidence>
<keyword evidence="2" id="KW-0680">Restriction system</keyword>
<dbReference type="InterPro" id="IPR052021">
    <property type="entry name" value="Type-I_RS_S_subunit"/>
</dbReference>
<dbReference type="AlphaFoldDB" id="A0A832WHL3"/>
<comment type="caution">
    <text evidence="6">The sequence shown here is derived from an EMBL/GenBank/DDBJ whole genome shotgun (WGS) entry which is preliminary data.</text>
</comment>
<keyword evidence="4" id="KW-0175">Coiled coil</keyword>
<dbReference type="PANTHER" id="PTHR30408:SF12">
    <property type="entry name" value="TYPE I RESTRICTION ENZYME MJAVIII SPECIFICITY SUBUNIT"/>
    <property type="match status" value="1"/>
</dbReference>
<dbReference type="PANTHER" id="PTHR30408">
    <property type="entry name" value="TYPE-1 RESTRICTION ENZYME ECOKI SPECIFICITY PROTEIN"/>
    <property type="match status" value="1"/>
</dbReference>
<name>A0A832WHL3_9EURY</name>
<dbReference type="InterPro" id="IPR000055">
    <property type="entry name" value="Restrct_endonuc_typeI_TRD"/>
</dbReference>
<evidence type="ECO:0000256" key="4">
    <source>
        <dbReference type="SAM" id="Coils"/>
    </source>
</evidence>
<evidence type="ECO:0000259" key="5">
    <source>
        <dbReference type="Pfam" id="PF01420"/>
    </source>
</evidence>
<dbReference type="Proteomes" id="UP000645676">
    <property type="component" value="Unassembled WGS sequence"/>
</dbReference>
<dbReference type="CDD" id="cd17522">
    <property type="entry name" value="RMtype1_S_MjaORF1531P-TRD1-CR1_like"/>
    <property type="match status" value="1"/>
</dbReference>
<keyword evidence="6" id="KW-0378">Hydrolase</keyword>